<name>A0A6A6PH17_9PEZI</name>
<dbReference type="AlphaFoldDB" id="A0A6A6PH17"/>
<evidence type="ECO:0000313" key="2">
    <source>
        <dbReference type="EMBL" id="KAF2479298.1"/>
    </source>
</evidence>
<dbReference type="OrthoDB" id="5386823at2759"/>
<protein>
    <submittedName>
        <fullName evidence="2">Uncharacterized protein</fullName>
    </submittedName>
</protein>
<dbReference type="RefSeq" id="XP_033585868.1">
    <property type="nucleotide sequence ID" value="XM_033734850.1"/>
</dbReference>
<dbReference type="Proteomes" id="UP000799767">
    <property type="component" value="Unassembled WGS sequence"/>
</dbReference>
<dbReference type="EMBL" id="MU001642">
    <property type="protein sequence ID" value="KAF2479298.1"/>
    <property type="molecule type" value="Genomic_DNA"/>
</dbReference>
<feature type="compositionally biased region" description="Basic and acidic residues" evidence="1">
    <location>
        <begin position="35"/>
        <end position="54"/>
    </location>
</feature>
<dbReference type="GeneID" id="54475852"/>
<reference evidence="2" key="1">
    <citation type="journal article" date="2020" name="Stud. Mycol.">
        <title>101 Dothideomycetes genomes: a test case for predicting lifestyles and emergence of pathogens.</title>
        <authorList>
            <person name="Haridas S."/>
            <person name="Albert R."/>
            <person name="Binder M."/>
            <person name="Bloem J."/>
            <person name="Labutti K."/>
            <person name="Salamov A."/>
            <person name="Andreopoulos B."/>
            <person name="Baker S."/>
            <person name="Barry K."/>
            <person name="Bills G."/>
            <person name="Bluhm B."/>
            <person name="Cannon C."/>
            <person name="Castanera R."/>
            <person name="Culley D."/>
            <person name="Daum C."/>
            <person name="Ezra D."/>
            <person name="Gonzalez J."/>
            <person name="Henrissat B."/>
            <person name="Kuo A."/>
            <person name="Liang C."/>
            <person name="Lipzen A."/>
            <person name="Lutzoni F."/>
            <person name="Magnuson J."/>
            <person name="Mondo S."/>
            <person name="Nolan M."/>
            <person name="Ohm R."/>
            <person name="Pangilinan J."/>
            <person name="Park H.-J."/>
            <person name="Ramirez L."/>
            <person name="Alfaro M."/>
            <person name="Sun H."/>
            <person name="Tritt A."/>
            <person name="Yoshinaga Y."/>
            <person name="Zwiers L.-H."/>
            <person name="Turgeon B."/>
            <person name="Goodwin S."/>
            <person name="Spatafora J."/>
            <person name="Crous P."/>
            <person name="Grigoriev I."/>
        </authorList>
    </citation>
    <scope>NUCLEOTIDE SEQUENCE</scope>
    <source>
        <strain evidence="2">CBS 113389</strain>
    </source>
</reference>
<feature type="region of interest" description="Disordered" evidence="1">
    <location>
        <begin position="1"/>
        <end position="68"/>
    </location>
</feature>
<gene>
    <name evidence="2" type="ORF">BDY17DRAFT_305318</name>
</gene>
<keyword evidence="3" id="KW-1185">Reference proteome</keyword>
<organism evidence="2 3">
    <name type="scientific">Neohortaea acidophila</name>
    <dbReference type="NCBI Taxonomy" id="245834"/>
    <lineage>
        <taxon>Eukaryota</taxon>
        <taxon>Fungi</taxon>
        <taxon>Dikarya</taxon>
        <taxon>Ascomycota</taxon>
        <taxon>Pezizomycotina</taxon>
        <taxon>Dothideomycetes</taxon>
        <taxon>Dothideomycetidae</taxon>
        <taxon>Mycosphaerellales</taxon>
        <taxon>Teratosphaeriaceae</taxon>
        <taxon>Neohortaea</taxon>
    </lineage>
</organism>
<sequence>MSSNLMDTEPGGEQTQYEGAHTDVEPHKKSTGQMGKEEDKTTTDSKKAEKRAEQETGEGQQEGEKKAD</sequence>
<accession>A0A6A6PH17</accession>
<proteinExistence type="predicted"/>
<evidence type="ECO:0000313" key="3">
    <source>
        <dbReference type="Proteomes" id="UP000799767"/>
    </source>
</evidence>
<evidence type="ECO:0000256" key="1">
    <source>
        <dbReference type="SAM" id="MobiDB-lite"/>
    </source>
</evidence>